<keyword evidence="2 4" id="KW-0694">RNA-binding</keyword>
<dbReference type="GO" id="GO:0006396">
    <property type="term" value="P:RNA processing"/>
    <property type="evidence" value="ECO:0007669"/>
    <property type="project" value="InterPro"/>
</dbReference>
<name>A0A7J9AIK5_9ROSI</name>
<dbReference type="Pfam" id="PF05383">
    <property type="entry name" value="La"/>
    <property type="match status" value="1"/>
</dbReference>
<protein>
    <recommendedName>
        <fullName evidence="6">HTH La-type RNA-binding domain-containing protein</fullName>
    </recommendedName>
</protein>
<proteinExistence type="predicted"/>
<organism evidence="7 8">
    <name type="scientific">Gossypium laxum</name>
    <dbReference type="NCBI Taxonomy" id="34288"/>
    <lineage>
        <taxon>Eukaryota</taxon>
        <taxon>Viridiplantae</taxon>
        <taxon>Streptophyta</taxon>
        <taxon>Embryophyta</taxon>
        <taxon>Tracheophyta</taxon>
        <taxon>Spermatophyta</taxon>
        <taxon>Magnoliopsida</taxon>
        <taxon>eudicotyledons</taxon>
        <taxon>Gunneridae</taxon>
        <taxon>Pentapetalae</taxon>
        <taxon>rosids</taxon>
        <taxon>malvids</taxon>
        <taxon>Malvales</taxon>
        <taxon>Malvaceae</taxon>
        <taxon>Malvoideae</taxon>
        <taxon>Gossypium</taxon>
    </lineage>
</organism>
<comment type="subcellular location">
    <subcellularLocation>
        <location evidence="1">Nucleus</location>
    </subcellularLocation>
</comment>
<dbReference type="InterPro" id="IPR006630">
    <property type="entry name" value="La_HTH"/>
</dbReference>
<dbReference type="InterPro" id="IPR036388">
    <property type="entry name" value="WH-like_DNA-bd_sf"/>
</dbReference>
<dbReference type="InterPro" id="IPR002344">
    <property type="entry name" value="Lupus_La"/>
</dbReference>
<feature type="region of interest" description="Disordered" evidence="5">
    <location>
        <begin position="1"/>
        <end position="63"/>
    </location>
</feature>
<dbReference type="InterPro" id="IPR045180">
    <property type="entry name" value="La_dom_prot"/>
</dbReference>
<dbReference type="SUPFAM" id="SSF46785">
    <property type="entry name" value="Winged helix' DNA-binding domain"/>
    <property type="match status" value="1"/>
</dbReference>
<comment type="caution">
    <text evidence="7">The sequence shown here is derived from an EMBL/GenBank/DDBJ whole genome shotgun (WGS) entry which is preliminary data.</text>
</comment>
<feature type="compositionally biased region" description="Acidic residues" evidence="5">
    <location>
        <begin position="32"/>
        <end position="45"/>
    </location>
</feature>
<dbReference type="AlphaFoldDB" id="A0A7J9AIK5"/>
<dbReference type="InterPro" id="IPR035979">
    <property type="entry name" value="RBD_domain_sf"/>
</dbReference>
<dbReference type="Proteomes" id="UP000593574">
    <property type="component" value="Unassembled WGS sequence"/>
</dbReference>
<dbReference type="GO" id="GO:1990904">
    <property type="term" value="C:ribonucleoprotein complex"/>
    <property type="evidence" value="ECO:0007669"/>
    <property type="project" value="InterPro"/>
</dbReference>
<keyword evidence="3" id="KW-0539">Nucleus</keyword>
<dbReference type="GO" id="GO:0005634">
    <property type="term" value="C:nucleus"/>
    <property type="evidence" value="ECO:0007669"/>
    <property type="project" value="UniProtKB-SubCell"/>
</dbReference>
<dbReference type="PANTHER" id="PTHR22792">
    <property type="entry name" value="LUPUS LA PROTEIN-RELATED"/>
    <property type="match status" value="1"/>
</dbReference>
<evidence type="ECO:0000256" key="3">
    <source>
        <dbReference type="ARBA" id="ARBA00023242"/>
    </source>
</evidence>
<keyword evidence="8" id="KW-1185">Reference proteome</keyword>
<feature type="compositionally biased region" description="Basic and acidic residues" evidence="5">
    <location>
        <begin position="46"/>
        <end position="63"/>
    </location>
</feature>
<feature type="domain" description="HTH La-type RNA-binding" evidence="6">
    <location>
        <begin position="60"/>
        <end position="151"/>
    </location>
</feature>
<sequence length="211" mass="23610">MDLHVEPTSATADSIPPSPPHDPLDSVPIGSPEDEILSPPSDDDIDHDHGHENEDDHGQEDQVQNHEISSAVDAEYYFSDENLPTDNYMVGLIKRNKEGFVPISAISSFRKMKRLTRNYPSIVAALKESSLLVVSSDGKKVKRRNPLQFIEVRDPKLFTVLVENLPEDHSVENIKRIFGEVGRIKKISVRDPHAVEETKKTGRADILISSK</sequence>
<accession>A0A7J9AIK5</accession>
<reference evidence="7 8" key="1">
    <citation type="journal article" date="2019" name="Genome Biol. Evol.">
        <title>Insights into the evolution of the New World diploid cottons (Gossypium, subgenus Houzingenia) based on genome sequencing.</title>
        <authorList>
            <person name="Grover C.E."/>
            <person name="Arick M.A. 2nd"/>
            <person name="Thrash A."/>
            <person name="Conover J.L."/>
            <person name="Sanders W.S."/>
            <person name="Peterson D.G."/>
            <person name="Frelichowski J.E."/>
            <person name="Scheffler J.A."/>
            <person name="Scheffler B.E."/>
            <person name="Wendel J.F."/>
        </authorList>
    </citation>
    <scope>NUCLEOTIDE SEQUENCE [LARGE SCALE GENOMIC DNA]</scope>
    <source>
        <strain evidence="7">4</strain>
        <tissue evidence="7">Leaf</tissue>
    </source>
</reference>
<evidence type="ECO:0000313" key="8">
    <source>
        <dbReference type="Proteomes" id="UP000593574"/>
    </source>
</evidence>
<dbReference type="Gene3D" id="1.10.10.10">
    <property type="entry name" value="Winged helix-like DNA-binding domain superfamily/Winged helix DNA-binding domain"/>
    <property type="match status" value="1"/>
</dbReference>
<evidence type="ECO:0000313" key="7">
    <source>
        <dbReference type="EMBL" id="MBA0723855.1"/>
    </source>
</evidence>
<dbReference type="PRINTS" id="PR00302">
    <property type="entry name" value="LUPUSLA"/>
</dbReference>
<dbReference type="SUPFAM" id="SSF54928">
    <property type="entry name" value="RNA-binding domain, RBD"/>
    <property type="match status" value="1"/>
</dbReference>
<dbReference type="EMBL" id="JABEZV010000010">
    <property type="protein sequence ID" value="MBA0723855.1"/>
    <property type="molecule type" value="Genomic_DNA"/>
</dbReference>
<dbReference type="SMART" id="SM00715">
    <property type="entry name" value="LA"/>
    <property type="match status" value="1"/>
</dbReference>
<gene>
    <name evidence="7" type="ORF">Golax_004399</name>
</gene>
<evidence type="ECO:0000259" key="6">
    <source>
        <dbReference type="PROSITE" id="PS50961"/>
    </source>
</evidence>
<dbReference type="GO" id="GO:0003729">
    <property type="term" value="F:mRNA binding"/>
    <property type="evidence" value="ECO:0007669"/>
    <property type="project" value="TreeGrafter"/>
</dbReference>
<feature type="non-terminal residue" evidence="7">
    <location>
        <position position="211"/>
    </location>
</feature>
<dbReference type="PANTHER" id="PTHR22792:SF159">
    <property type="entry name" value="LA-RELATED PROTEIN 1B-RELATED"/>
    <property type="match status" value="1"/>
</dbReference>
<evidence type="ECO:0000256" key="1">
    <source>
        <dbReference type="ARBA" id="ARBA00004123"/>
    </source>
</evidence>
<dbReference type="InterPro" id="IPR036390">
    <property type="entry name" value="WH_DNA-bd_sf"/>
</dbReference>
<evidence type="ECO:0000256" key="2">
    <source>
        <dbReference type="ARBA" id="ARBA00022884"/>
    </source>
</evidence>
<dbReference type="PROSITE" id="PS50961">
    <property type="entry name" value="HTH_LA"/>
    <property type="match status" value="1"/>
</dbReference>
<evidence type="ECO:0000256" key="5">
    <source>
        <dbReference type="SAM" id="MobiDB-lite"/>
    </source>
</evidence>
<evidence type="ECO:0000256" key="4">
    <source>
        <dbReference type="PROSITE-ProRule" id="PRU00332"/>
    </source>
</evidence>